<comment type="similarity">
    <text evidence="1">Belongs to the FKBP6 family.</text>
</comment>
<dbReference type="GO" id="GO:0000795">
    <property type="term" value="C:synaptonemal complex"/>
    <property type="evidence" value="ECO:0007669"/>
    <property type="project" value="Ensembl"/>
</dbReference>
<dbReference type="InterPro" id="IPR042282">
    <property type="entry name" value="FKBP6/shu"/>
</dbReference>
<dbReference type="GO" id="GO:0045171">
    <property type="term" value="C:intercellular bridge"/>
    <property type="evidence" value="ECO:0007669"/>
    <property type="project" value="Ensembl"/>
</dbReference>
<dbReference type="GO" id="GO:0003755">
    <property type="term" value="F:peptidyl-prolyl cis-trans isomerase activity"/>
    <property type="evidence" value="ECO:0007669"/>
    <property type="project" value="UniProtKB-KW"/>
</dbReference>
<dbReference type="GO" id="GO:0007283">
    <property type="term" value="P:spermatogenesis"/>
    <property type="evidence" value="ECO:0007669"/>
    <property type="project" value="Ensembl"/>
</dbReference>
<sequence length="361" mass="41328">HICRHICNGLWQLRKTSPYHRLGQRMQDVTGDHGVLKEIIRAGSGETVPPDASILVKFSGYLEHMDRPFDTNCYRRNHRLMKLGEDITLGGMEIGLLTMKKGELARFLFKPRYAFGAAGCPPLIPPNATVLFEIELLDFLDSAESDEFFNLTPEQQAQFPLQKVLKVAETEREFGNYLFRQEHFMDARERYKRASSLLLRVNAEEAEQVRVDAAKILVFLNLSFTYLKLEQPARALAYGEKALKLDEKNAKALFRCAQACFSLAEYERARDFLVKAQKQQPFNHCINNELKKLASCYRNYMLKEKEMCCRMFGPRNSPSAGENLKVTGSEPLLFLSFILVLSSLLVLSEDCSRSMYEQQGI</sequence>
<evidence type="ECO:0000256" key="3">
    <source>
        <dbReference type="ARBA" id="ARBA00022803"/>
    </source>
</evidence>
<dbReference type="OMA" id="CHRMFTP"/>
<dbReference type="Ensembl" id="ENSPMRT00000027280.1">
    <property type="protein sequence ID" value="ENSPMRP00000025700.1"/>
    <property type="gene ID" value="ENSPMRG00000016605.1"/>
</dbReference>
<dbReference type="GO" id="GO:0051321">
    <property type="term" value="P:meiotic cell cycle"/>
    <property type="evidence" value="ECO:0007669"/>
    <property type="project" value="Ensembl"/>
</dbReference>
<dbReference type="InterPro" id="IPR011990">
    <property type="entry name" value="TPR-like_helical_dom_sf"/>
</dbReference>
<dbReference type="SMART" id="SM00028">
    <property type="entry name" value="TPR"/>
    <property type="match status" value="2"/>
</dbReference>
<keyword evidence="3 5" id="KW-0802">TPR repeat</keyword>
<protein>
    <recommendedName>
        <fullName evidence="4">peptidylprolyl isomerase</fullName>
        <ecNumber evidence="4">5.2.1.8</ecNumber>
    </recommendedName>
</protein>
<feature type="domain" description="PPIase FKBP-type" evidence="6">
    <location>
        <begin position="51"/>
        <end position="140"/>
    </location>
</feature>
<evidence type="ECO:0000313" key="7">
    <source>
        <dbReference type="Ensembl" id="ENSPMRP00000025700.1"/>
    </source>
</evidence>
<dbReference type="SUPFAM" id="SSF54534">
    <property type="entry name" value="FKBP-like"/>
    <property type="match status" value="1"/>
</dbReference>
<dbReference type="PROSITE" id="PS50059">
    <property type="entry name" value="FKBP_PPIASE"/>
    <property type="match status" value="1"/>
</dbReference>
<dbReference type="GO" id="GO:0034587">
    <property type="term" value="P:piRNA processing"/>
    <property type="evidence" value="ECO:0007669"/>
    <property type="project" value="Ensembl"/>
</dbReference>
<dbReference type="InterPro" id="IPR046357">
    <property type="entry name" value="PPIase_dom_sf"/>
</dbReference>
<keyword evidence="4" id="KW-0697">Rotamase</keyword>
<evidence type="ECO:0000256" key="5">
    <source>
        <dbReference type="PROSITE-ProRule" id="PRU00339"/>
    </source>
</evidence>
<gene>
    <name evidence="7" type="primary">FKBP6</name>
</gene>
<dbReference type="GO" id="GO:0051879">
    <property type="term" value="F:Hsp90 protein binding"/>
    <property type="evidence" value="ECO:0007669"/>
    <property type="project" value="Ensembl"/>
</dbReference>
<dbReference type="FunFam" id="3.10.50.40:FF:000030">
    <property type="entry name" value="Peptidylprolyl isomerase"/>
    <property type="match status" value="1"/>
</dbReference>
<dbReference type="PROSITE" id="PS50005">
    <property type="entry name" value="TPR"/>
    <property type="match status" value="1"/>
</dbReference>
<dbReference type="GO" id="GO:0001650">
    <property type="term" value="C:fibrillar center"/>
    <property type="evidence" value="ECO:0007669"/>
    <property type="project" value="Ensembl"/>
</dbReference>
<dbReference type="InterPro" id="IPR019734">
    <property type="entry name" value="TPR_rpt"/>
</dbReference>
<reference evidence="7" key="3">
    <citation type="submission" date="2025-09" db="UniProtKB">
        <authorList>
            <consortium name="Ensembl"/>
        </authorList>
    </citation>
    <scope>IDENTIFICATION</scope>
</reference>
<dbReference type="Gene3D" id="3.10.50.40">
    <property type="match status" value="1"/>
</dbReference>
<dbReference type="GO" id="GO:0045070">
    <property type="term" value="P:positive regulation of viral genome replication"/>
    <property type="evidence" value="ECO:0007669"/>
    <property type="project" value="Ensembl"/>
</dbReference>
<keyword evidence="8" id="KW-1185">Reference proteome</keyword>
<dbReference type="Pfam" id="PF00254">
    <property type="entry name" value="FKBP_C"/>
    <property type="match status" value="1"/>
</dbReference>
<dbReference type="GO" id="GO:0141196">
    <property type="term" value="P:transposable element silencing by piRNA-mediated DNA methylation"/>
    <property type="evidence" value="ECO:0007669"/>
    <property type="project" value="Ensembl"/>
</dbReference>
<reference evidence="7" key="2">
    <citation type="submission" date="2025-08" db="UniProtKB">
        <authorList>
            <consortium name="Ensembl"/>
        </authorList>
    </citation>
    <scope>IDENTIFICATION</scope>
</reference>
<dbReference type="SUPFAM" id="SSF48452">
    <property type="entry name" value="TPR-like"/>
    <property type="match status" value="1"/>
</dbReference>
<dbReference type="InterPro" id="IPR001179">
    <property type="entry name" value="PPIase_FKBP_dom"/>
</dbReference>
<comment type="catalytic activity">
    <reaction evidence="4">
        <text>[protein]-peptidylproline (omega=180) = [protein]-peptidylproline (omega=0)</text>
        <dbReference type="Rhea" id="RHEA:16237"/>
        <dbReference type="Rhea" id="RHEA-COMP:10747"/>
        <dbReference type="Rhea" id="RHEA-COMP:10748"/>
        <dbReference type="ChEBI" id="CHEBI:83833"/>
        <dbReference type="ChEBI" id="CHEBI:83834"/>
        <dbReference type="EC" id="5.2.1.8"/>
    </reaction>
</comment>
<dbReference type="GO" id="GO:0006457">
    <property type="term" value="P:protein folding"/>
    <property type="evidence" value="ECO:0007669"/>
    <property type="project" value="Ensembl"/>
</dbReference>
<keyword evidence="2" id="KW-0677">Repeat</keyword>
<dbReference type="GeneTree" id="ENSGT00940000158514"/>
<dbReference type="GO" id="GO:0042802">
    <property type="term" value="F:identical protein binding"/>
    <property type="evidence" value="ECO:0007669"/>
    <property type="project" value="Ensembl"/>
</dbReference>
<dbReference type="Pfam" id="PF14559">
    <property type="entry name" value="TPR_19"/>
    <property type="match status" value="1"/>
</dbReference>
<organism evidence="7 8">
    <name type="scientific">Podarcis muralis</name>
    <name type="common">Wall lizard</name>
    <name type="synonym">Lacerta muralis</name>
    <dbReference type="NCBI Taxonomy" id="64176"/>
    <lineage>
        <taxon>Eukaryota</taxon>
        <taxon>Metazoa</taxon>
        <taxon>Chordata</taxon>
        <taxon>Craniata</taxon>
        <taxon>Vertebrata</taxon>
        <taxon>Euteleostomi</taxon>
        <taxon>Lepidosauria</taxon>
        <taxon>Squamata</taxon>
        <taxon>Bifurcata</taxon>
        <taxon>Unidentata</taxon>
        <taxon>Episquamata</taxon>
        <taxon>Laterata</taxon>
        <taxon>Lacertibaenia</taxon>
        <taxon>Lacertidae</taxon>
        <taxon>Podarcis</taxon>
    </lineage>
</organism>
<evidence type="ECO:0000313" key="8">
    <source>
        <dbReference type="Proteomes" id="UP000472272"/>
    </source>
</evidence>
<dbReference type="PANTHER" id="PTHR46674:SF1">
    <property type="entry name" value="INACTIVE PEPTIDYL-PROLYL CIS-TRANS ISOMERASE FKBP6"/>
    <property type="match status" value="1"/>
</dbReference>
<accession>A0A670JP83</accession>
<evidence type="ECO:0000256" key="1">
    <source>
        <dbReference type="ARBA" id="ARBA00009648"/>
    </source>
</evidence>
<evidence type="ECO:0000256" key="4">
    <source>
        <dbReference type="PROSITE-ProRule" id="PRU00277"/>
    </source>
</evidence>
<evidence type="ECO:0000256" key="2">
    <source>
        <dbReference type="ARBA" id="ARBA00022737"/>
    </source>
</evidence>
<dbReference type="GO" id="GO:0005829">
    <property type="term" value="C:cytosol"/>
    <property type="evidence" value="ECO:0007669"/>
    <property type="project" value="Ensembl"/>
</dbReference>
<dbReference type="Gene3D" id="1.25.40.10">
    <property type="entry name" value="Tetratricopeptide repeat domain"/>
    <property type="match status" value="1"/>
</dbReference>
<proteinExistence type="inferred from homology"/>
<dbReference type="Proteomes" id="UP000472272">
    <property type="component" value="Chromosome 15"/>
</dbReference>
<dbReference type="EC" id="5.2.1.8" evidence="4"/>
<dbReference type="GO" id="GO:0015630">
    <property type="term" value="C:microtubule cytoskeleton"/>
    <property type="evidence" value="ECO:0007669"/>
    <property type="project" value="Ensembl"/>
</dbReference>
<reference evidence="7 8" key="1">
    <citation type="journal article" date="2019" name="Proc. Natl. Acad. Sci. U.S.A.">
        <title>Regulatory changes in pterin and carotenoid genes underlie balanced color polymorphisms in the wall lizard.</title>
        <authorList>
            <person name="Andrade P."/>
            <person name="Pinho C."/>
            <person name="Perez I de Lanuza G."/>
            <person name="Afonso S."/>
            <person name="Brejcha J."/>
            <person name="Rubin C.J."/>
            <person name="Wallerman O."/>
            <person name="Pereira P."/>
            <person name="Sabatino S.J."/>
            <person name="Bellati A."/>
            <person name="Pellitteri-Rosa D."/>
            <person name="Bosakova Z."/>
            <person name="Bunikis I."/>
            <person name="Carretero M.A."/>
            <person name="Feiner N."/>
            <person name="Marsik P."/>
            <person name="Pauperio F."/>
            <person name="Salvi D."/>
            <person name="Soler L."/>
            <person name="While G.M."/>
            <person name="Uller T."/>
            <person name="Font E."/>
            <person name="Andersson L."/>
            <person name="Carneiro M."/>
        </authorList>
    </citation>
    <scope>NUCLEOTIDE SEQUENCE</scope>
</reference>
<dbReference type="AlphaFoldDB" id="A0A670JP83"/>
<evidence type="ECO:0000259" key="6">
    <source>
        <dbReference type="PROSITE" id="PS50059"/>
    </source>
</evidence>
<name>A0A670JP83_PODMU</name>
<keyword evidence="4" id="KW-0413">Isomerase</keyword>
<dbReference type="PANTHER" id="PTHR46674">
    <property type="entry name" value="INACTIVE PEPTIDYL-PROLYL CIS-TRANS ISOMERASE FKBP6"/>
    <property type="match status" value="1"/>
</dbReference>
<feature type="repeat" description="TPR" evidence="5">
    <location>
        <begin position="216"/>
        <end position="249"/>
    </location>
</feature>